<accession>A0ABY4XCZ4</accession>
<protein>
    <submittedName>
        <fullName evidence="1">Uncharacterized protein</fullName>
    </submittedName>
</protein>
<proteinExistence type="predicted"/>
<reference evidence="1" key="1">
    <citation type="journal article" date="2022" name="Toxins">
        <title>Genomic Analysis of Sphingopyxis sp. USTB-05 for Biodegrading Cyanobacterial Hepatotoxins.</title>
        <authorList>
            <person name="Liu C."/>
            <person name="Xu Q."/>
            <person name="Zhao Z."/>
            <person name="Zhang H."/>
            <person name="Liu X."/>
            <person name="Yin C."/>
            <person name="Liu Y."/>
            <person name="Yan H."/>
        </authorList>
    </citation>
    <scope>NUCLEOTIDE SEQUENCE</scope>
    <source>
        <strain evidence="1">NBD5</strain>
    </source>
</reference>
<organism evidence="1 2">
    <name type="scientific">Sphingomonas morindae</name>
    <dbReference type="NCBI Taxonomy" id="1541170"/>
    <lineage>
        <taxon>Bacteria</taxon>
        <taxon>Pseudomonadati</taxon>
        <taxon>Pseudomonadota</taxon>
        <taxon>Alphaproteobacteria</taxon>
        <taxon>Sphingomonadales</taxon>
        <taxon>Sphingomonadaceae</taxon>
        <taxon>Sphingomonas</taxon>
    </lineage>
</organism>
<gene>
    <name evidence="1" type="ORF">LHA26_18360</name>
</gene>
<dbReference type="NCBIfam" id="NF047412">
    <property type="entry name" value="sig_GCG_CRPN_rpt"/>
    <property type="match status" value="1"/>
</dbReference>
<evidence type="ECO:0000313" key="1">
    <source>
        <dbReference type="EMBL" id="USI74714.1"/>
    </source>
</evidence>
<keyword evidence="2" id="KW-1185">Reference proteome</keyword>
<evidence type="ECO:0000313" key="2">
    <source>
        <dbReference type="Proteomes" id="UP001056937"/>
    </source>
</evidence>
<sequence>MLAAGAALTALAPAEAAGGCGPGFHRGPYGGCRPNRRPVLVAPAAPVVGVYYGGRGYWDGHRYWRHRERWHGGWRYR</sequence>
<dbReference type="Proteomes" id="UP001056937">
    <property type="component" value="Chromosome 2"/>
</dbReference>
<dbReference type="InterPro" id="IPR058110">
    <property type="entry name" value="GCG_CRPN_dom"/>
</dbReference>
<name>A0ABY4XCZ4_9SPHN</name>
<dbReference type="EMBL" id="CP084931">
    <property type="protein sequence ID" value="USI74714.1"/>
    <property type="molecule type" value="Genomic_DNA"/>
</dbReference>